<evidence type="ECO:0000313" key="2">
    <source>
        <dbReference type="EMBL" id="QBI97287.1"/>
    </source>
</evidence>
<reference evidence="2 3" key="1">
    <citation type="submission" date="2019-02" db="EMBL/GenBank/DDBJ databases">
        <authorList>
            <person name="Zhang K.D."/>
            <person name="Akoto F."/>
            <person name="Faltine-Gonzalez D.Z."/>
            <person name="Kenna M.A."/>
            <person name="Korenberg J.B."/>
            <person name="Mageeney C.M."/>
            <person name="Mendello K.R."/>
            <person name="Pyfer L.M."/>
            <person name="Ramirez W.A."/>
            <person name="Reisner J.R."/>
            <person name="Thoonkuzhy M.J."/>
            <person name="Veliz C.A."/>
            <person name="Zuilkoski C.M."/>
            <person name="Ware V.C."/>
            <person name="Garlena R.A."/>
            <person name="Russell D.A."/>
            <person name="Pope W.H."/>
            <person name="Jacobs-Sera D."/>
            <person name="Hatfull G.F."/>
        </authorList>
    </citation>
    <scope>NUCLEOTIDE SEQUENCE [LARGE SCALE GENOMIC DNA]</scope>
</reference>
<evidence type="ECO:0000256" key="1">
    <source>
        <dbReference type="SAM" id="MobiDB-lite"/>
    </source>
</evidence>
<dbReference type="KEGG" id="vg:64367858"/>
<evidence type="ECO:0000313" key="3">
    <source>
        <dbReference type="Proteomes" id="UP000293661"/>
    </source>
</evidence>
<accession>A0A481VUM4</accession>
<organism evidence="2 3">
    <name type="scientific">Mycobacterium phage Kevin1</name>
    <dbReference type="NCBI Taxonomy" id="2530132"/>
    <lineage>
        <taxon>Viruses</taxon>
        <taxon>Duplodnaviria</taxon>
        <taxon>Heunggongvirae</taxon>
        <taxon>Uroviricota</taxon>
        <taxon>Caudoviricetes</taxon>
        <taxon>Nclasvirinae</taxon>
        <taxon>Charlievirus</taxon>
        <taxon>Charlievirus Kevin1</taxon>
    </lineage>
</organism>
<gene>
    <name evidence="2" type="primary">43</name>
    <name evidence="2" type="ORF">SEA_KEVIN1_43</name>
</gene>
<dbReference type="RefSeq" id="YP_010052046.1">
    <property type="nucleotide sequence ID" value="NC_054451.1"/>
</dbReference>
<keyword evidence="3" id="KW-1185">Reference proteome</keyword>
<proteinExistence type="predicted"/>
<dbReference type="GeneID" id="64367858"/>
<feature type="region of interest" description="Disordered" evidence="1">
    <location>
        <begin position="64"/>
        <end position="91"/>
    </location>
</feature>
<protein>
    <submittedName>
        <fullName evidence="2">Uncharacterized protein</fullName>
    </submittedName>
</protein>
<name>A0A481VUM4_9CAUD</name>
<sequence>MAVIVETTYSTPVLYRNASSYRIDSRGDLHVVNSKGRIGSIAAGRWIRADVAQNRDARGRFIKQEKASKHRAQAAAQEHENRARGLAVTVR</sequence>
<dbReference type="Proteomes" id="UP000293661">
    <property type="component" value="Segment"/>
</dbReference>
<dbReference type="EMBL" id="MK524500">
    <property type="protein sequence ID" value="QBI97287.1"/>
    <property type="molecule type" value="Genomic_DNA"/>
</dbReference>